<evidence type="ECO:0000256" key="1">
    <source>
        <dbReference type="SAM" id="SignalP"/>
    </source>
</evidence>
<evidence type="ECO:0000259" key="2">
    <source>
        <dbReference type="Pfam" id="PF07589"/>
    </source>
</evidence>
<comment type="caution">
    <text evidence="3">The sequence shown here is derived from an EMBL/GenBank/DDBJ whole genome shotgun (WGS) entry which is preliminary data.</text>
</comment>
<evidence type="ECO:0000313" key="4">
    <source>
        <dbReference type="Proteomes" id="UP001524642"/>
    </source>
</evidence>
<dbReference type="InterPro" id="IPR013424">
    <property type="entry name" value="Ice-binding_C"/>
</dbReference>
<reference evidence="3 4" key="1">
    <citation type="submission" date="2022-06" db="EMBL/GenBank/DDBJ databases">
        <title>Roseomonas CN29.</title>
        <authorList>
            <person name="Cheng Y."/>
            <person name="He X."/>
        </authorList>
    </citation>
    <scope>NUCLEOTIDE SEQUENCE [LARGE SCALE GENOMIC DNA]</scope>
    <source>
        <strain evidence="3 4">CN29</strain>
    </source>
</reference>
<feature type="domain" description="Ice-binding protein C-terminal" evidence="2">
    <location>
        <begin position="218"/>
        <end position="241"/>
    </location>
</feature>
<evidence type="ECO:0000313" key="3">
    <source>
        <dbReference type="EMBL" id="MCR0982992.1"/>
    </source>
</evidence>
<keyword evidence="4" id="KW-1185">Reference proteome</keyword>
<proteinExistence type="predicted"/>
<dbReference type="Proteomes" id="UP001524642">
    <property type="component" value="Unassembled WGS sequence"/>
</dbReference>
<keyword evidence="1" id="KW-0732">Signal</keyword>
<dbReference type="RefSeq" id="WP_257716656.1">
    <property type="nucleotide sequence ID" value="NZ_JANJOU010000009.1"/>
</dbReference>
<accession>A0ABT1X4I3</accession>
<dbReference type="NCBIfam" id="TIGR02595">
    <property type="entry name" value="PEP_CTERM"/>
    <property type="match status" value="1"/>
</dbReference>
<feature type="chain" id="PRO_5045484620" evidence="1">
    <location>
        <begin position="22"/>
        <end position="248"/>
    </location>
</feature>
<dbReference type="EMBL" id="JANJOU010000009">
    <property type="protein sequence ID" value="MCR0982992.1"/>
    <property type="molecule type" value="Genomic_DNA"/>
</dbReference>
<feature type="signal peptide" evidence="1">
    <location>
        <begin position="1"/>
        <end position="21"/>
    </location>
</feature>
<gene>
    <name evidence="3" type="ORF">NRP21_13130</name>
</gene>
<organism evidence="3 4">
    <name type="scientific">Roseomonas populi</name>
    <dbReference type="NCBI Taxonomy" id="3121582"/>
    <lineage>
        <taxon>Bacteria</taxon>
        <taxon>Pseudomonadati</taxon>
        <taxon>Pseudomonadota</taxon>
        <taxon>Alphaproteobacteria</taxon>
        <taxon>Acetobacterales</taxon>
        <taxon>Roseomonadaceae</taxon>
        <taxon>Roseomonas</taxon>
    </lineage>
</organism>
<protein>
    <submittedName>
        <fullName evidence="3">PEP-CTERM sorting domain-containing protein</fullName>
    </submittedName>
</protein>
<name>A0ABT1X4I3_9PROT</name>
<dbReference type="Pfam" id="PF07589">
    <property type="entry name" value="PEP-CTERM"/>
    <property type="match status" value="1"/>
</dbReference>
<sequence>MKSLSKCFTLVVGLLAGLASAAPRAEAAIYQDAASWAAALSSIGQYGSTDLLGLPSYEAAYQDAFGTWTKGTVYDPVPTGLAAYPYNDPNATSSRGFMASFANPSVPGGLGATFTCYSNIYPCLGSYRVTFTLPYQIIGLTGALHLAADYWPGPDFMPELGGGKIVSGTAWKDPQSSYFFGALFDAPTNMFTVSWTGQAQTNLDLFASFALSNVQVVTVPEPASSALLGVGLIVLAGVARRRGAARLA</sequence>